<protein>
    <submittedName>
        <fullName evidence="1">Uncharacterized protein</fullName>
    </submittedName>
</protein>
<keyword evidence="2" id="KW-1185">Reference proteome</keyword>
<name>A0A9P7QCR2_9HYPO</name>
<dbReference type="Proteomes" id="UP000707071">
    <property type="component" value="Unassembled WGS sequence"/>
</dbReference>
<evidence type="ECO:0000313" key="2">
    <source>
        <dbReference type="Proteomes" id="UP000707071"/>
    </source>
</evidence>
<evidence type="ECO:0000313" key="1">
    <source>
        <dbReference type="EMBL" id="KAG6286085.1"/>
    </source>
</evidence>
<dbReference type="AlphaFoldDB" id="A0A9P7QCR2"/>
<organism evidence="1 2">
    <name type="scientific">Claviceps aff. purpurea</name>
    <dbReference type="NCBI Taxonomy" id="1967640"/>
    <lineage>
        <taxon>Eukaryota</taxon>
        <taxon>Fungi</taxon>
        <taxon>Dikarya</taxon>
        <taxon>Ascomycota</taxon>
        <taxon>Pezizomycotina</taxon>
        <taxon>Sordariomycetes</taxon>
        <taxon>Hypocreomycetidae</taxon>
        <taxon>Hypocreales</taxon>
        <taxon>Clavicipitaceae</taxon>
        <taxon>Claviceps</taxon>
    </lineage>
</organism>
<reference evidence="1 2" key="1">
    <citation type="journal article" date="2020" name="bioRxiv">
        <title>Whole genome comparisons of ergot fungi reveals the divergence and evolution of species within the genus Claviceps are the result of varying mechanisms driving genome evolution and host range expansion.</title>
        <authorList>
            <person name="Wyka S.A."/>
            <person name="Mondo S.J."/>
            <person name="Liu M."/>
            <person name="Dettman J."/>
            <person name="Nalam V."/>
            <person name="Broders K.D."/>
        </authorList>
    </citation>
    <scope>NUCLEOTIDE SEQUENCE [LARGE SCALE GENOMIC DNA]</scope>
    <source>
        <strain evidence="1 2">Clav52</strain>
    </source>
</reference>
<comment type="caution">
    <text evidence="1">The sequence shown here is derived from an EMBL/GenBank/DDBJ whole genome shotgun (WGS) entry which is preliminary data.</text>
</comment>
<sequence>MKFSTIVGTFALSTLEAYRAYASPVDSVSPAGQSLEERAAEAIEYCCVAIQTSQSRDTKFVAWNGRPSVVIVVRIGECELGVVQTSTPPSKGGCSEWSRKISNNCPLALDPSIVLPPASVCQHK</sequence>
<gene>
    <name evidence="1" type="ORF">E4U09_006914</name>
</gene>
<accession>A0A9P7QCR2</accession>
<dbReference type="EMBL" id="SRRH01000660">
    <property type="protein sequence ID" value="KAG6286085.1"/>
    <property type="molecule type" value="Genomic_DNA"/>
</dbReference>
<proteinExistence type="predicted"/>